<dbReference type="InterPro" id="IPR002123">
    <property type="entry name" value="Plipid/glycerol_acylTrfase"/>
</dbReference>
<name>K9YJY8_CYASC</name>
<dbReference type="SMART" id="SM00563">
    <property type="entry name" value="PlsC"/>
    <property type="match status" value="1"/>
</dbReference>
<dbReference type="HOGENOM" id="CLU_045973_0_0_3"/>
<accession>K9YJY8</accession>
<dbReference type="STRING" id="292563.Cyast_0815"/>
<keyword evidence="3" id="KW-1185">Reference proteome</keyword>
<dbReference type="AlphaFoldDB" id="K9YJY8"/>
<feature type="domain" description="Phospholipid/glycerol acyltransferase" evidence="1">
    <location>
        <begin position="72"/>
        <end position="217"/>
    </location>
</feature>
<dbReference type="PATRIC" id="fig|292563.3.peg.857"/>
<dbReference type="Proteomes" id="UP000010483">
    <property type="component" value="Chromosome"/>
</dbReference>
<reference evidence="3" key="1">
    <citation type="journal article" date="2013" name="Proc. Natl. Acad. Sci. U.S.A.">
        <title>Improving the coverage of the cyanobacterial phylum using diversity-driven genome sequencing.</title>
        <authorList>
            <person name="Shih P.M."/>
            <person name="Wu D."/>
            <person name="Latifi A."/>
            <person name="Axen S.D."/>
            <person name="Fewer D.P."/>
            <person name="Talla E."/>
            <person name="Calteau A."/>
            <person name="Cai F."/>
            <person name="Tandeau de Marsac N."/>
            <person name="Rippka R."/>
            <person name="Herdman M."/>
            <person name="Sivonen K."/>
            <person name="Coursin T."/>
            <person name="Laurent T."/>
            <person name="Goodwin L."/>
            <person name="Nolan M."/>
            <person name="Davenport K.W."/>
            <person name="Han C.S."/>
            <person name="Rubin E.M."/>
            <person name="Eisen J.A."/>
            <person name="Woyke T."/>
            <person name="Gugger M."/>
            <person name="Kerfeld C.A."/>
        </authorList>
    </citation>
    <scope>NUCLEOTIDE SEQUENCE [LARGE SCALE GENOMIC DNA]</scope>
    <source>
        <strain evidence="3">ATCC 29140 / PCC 7202</strain>
    </source>
</reference>
<evidence type="ECO:0000313" key="2">
    <source>
        <dbReference type="EMBL" id="AFZ46787.1"/>
    </source>
</evidence>
<proteinExistence type="predicted"/>
<keyword evidence="2" id="KW-0808">Transferase</keyword>
<keyword evidence="2" id="KW-0012">Acyltransferase</keyword>
<gene>
    <name evidence="2" type="ordered locus">Cyast_0815</name>
</gene>
<organism evidence="2 3">
    <name type="scientific">Cyanobacterium stanieri (strain ATCC 29140 / PCC 7202)</name>
    <dbReference type="NCBI Taxonomy" id="292563"/>
    <lineage>
        <taxon>Bacteria</taxon>
        <taxon>Bacillati</taxon>
        <taxon>Cyanobacteriota</taxon>
        <taxon>Cyanophyceae</taxon>
        <taxon>Oscillatoriophycideae</taxon>
        <taxon>Chroococcales</taxon>
        <taxon>Geminocystaceae</taxon>
        <taxon>Cyanobacterium</taxon>
    </lineage>
</organism>
<dbReference type="EMBL" id="CP003940">
    <property type="protein sequence ID" value="AFZ46787.1"/>
    <property type="molecule type" value="Genomic_DNA"/>
</dbReference>
<sequence length="472" mass="53708">MQRIINQVQPGLEPIEPQFNPIVLRLIDCSLPLLLRLRLFPWLPSGINQIDVINGETLAKAFHQFQSGKIRLILAFRHVEVDDPLCGLYLLSRSLPKVAKNAQIPLKNPLHVHFLYDRGMPLWGGSALGWILSRLGGISLRRGKQPDWQSLRKARSLLVNGQFPFAVAPEGGTNGHSELIGSLESGVAQLGFWTVEALKKAKRPDTVLIIPVGIQYFYQNAPWHRLAKLMSELEVMIGLPVVEMPRGSYEELTTQFYQRLLSIGEALLDKFEQFYQKCYPTSEIASDACLEPEDRGKPELGQRIECLVDRALVVAESYFGIKPKGTPEERCRRIEEMAWTRIYRSDLEPRSSLCALERGLADWMAQEASLRMVNMRLAESFVAVRGDYVAKKMSFERFAETTLLIFDALARLRGDKLPHRPRLGWRQARLTINQPILINSYWESYQVDRQGAKRAIAHVTRDIRKALEGSLI</sequence>
<dbReference type="eggNOG" id="COG0204">
    <property type="taxonomic scope" value="Bacteria"/>
</dbReference>
<dbReference type="KEGG" id="csn:Cyast_0815"/>
<dbReference type="GO" id="GO:0016746">
    <property type="term" value="F:acyltransferase activity"/>
    <property type="evidence" value="ECO:0007669"/>
    <property type="project" value="UniProtKB-KW"/>
</dbReference>
<evidence type="ECO:0000259" key="1">
    <source>
        <dbReference type="SMART" id="SM00563"/>
    </source>
</evidence>
<dbReference type="BioCyc" id="CSTA292563:G1353-821-MONOMER"/>
<protein>
    <submittedName>
        <fullName evidence="2">Phospholipid/glycerol acyltransferase</fullName>
    </submittedName>
</protein>
<dbReference type="SUPFAM" id="SSF69593">
    <property type="entry name" value="Glycerol-3-phosphate (1)-acyltransferase"/>
    <property type="match status" value="1"/>
</dbReference>
<evidence type="ECO:0000313" key="3">
    <source>
        <dbReference type="Proteomes" id="UP000010483"/>
    </source>
</evidence>